<feature type="compositionally biased region" description="Polar residues" evidence="2">
    <location>
        <begin position="108"/>
        <end position="122"/>
    </location>
</feature>
<feature type="compositionally biased region" description="Basic and acidic residues" evidence="2">
    <location>
        <begin position="245"/>
        <end position="257"/>
    </location>
</feature>
<dbReference type="EMBL" id="CAICTM010001614">
    <property type="protein sequence ID" value="CAB9525004.1"/>
    <property type="molecule type" value="Genomic_DNA"/>
</dbReference>
<keyword evidence="1" id="KW-0175">Coiled coil</keyword>
<feature type="region of interest" description="Disordered" evidence="2">
    <location>
        <begin position="848"/>
        <end position="882"/>
    </location>
</feature>
<feature type="compositionally biased region" description="Low complexity" evidence="2">
    <location>
        <begin position="30"/>
        <end position="39"/>
    </location>
</feature>
<feature type="compositionally biased region" description="Polar residues" evidence="2">
    <location>
        <begin position="284"/>
        <end position="295"/>
    </location>
</feature>
<comment type="caution">
    <text evidence="3">The sequence shown here is derived from an EMBL/GenBank/DDBJ whole genome shotgun (WGS) entry which is preliminary data.</text>
</comment>
<feature type="region of interest" description="Disordered" evidence="2">
    <location>
        <begin position="471"/>
        <end position="500"/>
    </location>
</feature>
<evidence type="ECO:0000256" key="2">
    <source>
        <dbReference type="SAM" id="MobiDB-lite"/>
    </source>
</evidence>
<feature type="compositionally biased region" description="Polar residues" evidence="2">
    <location>
        <begin position="963"/>
        <end position="972"/>
    </location>
</feature>
<feature type="compositionally biased region" description="Basic and acidic residues" evidence="2">
    <location>
        <begin position="268"/>
        <end position="282"/>
    </location>
</feature>
<feature type="region of interest" description="Disordered" evidence="2">
    <location>
        <begin position="950"/>
        <end position="972"/>
    </location>
</feature>
<feature type="compositionally biased region" description="Acidic residues" evidence="2">
    <location>
        <begin position="354"/>
        <end position="366"/>
    </location>
</feature>
<protein>
    <submittedName>
        <fullName evidence="3">Laminin, alpha</fullName>
    </submittedName>
</protein>
<name>A0A9N8ET73_9STRA</name>
<gene>
    <name evidence="3" type="ORF">SEMRO_1616_G286230.1</name>
</gene>
<dbReference type="OrthoDB" id="48871at2759"/>
<feature type="region of interest" description="Disordered" evidence="2">
    <location>
        <begin position="108"/>
        <end position="152"/>
    </location>
</feature>
<feature type="compositionally biased region" description="Polar residues" evidence="2">
    <location>
        <begin position="415"/>
        <end position="425"/>
    </location>
</feature>
<feature type="compositionally biased region" description="Low complexity" evidence="2">
    <location>
        <begin position="225"/>
        <end position="236"/>
    </location>
</feature>
<reference evidence="3" key="1">
    <citation type="submission" date="2020-06" db="EMBL/GenBank/DDBJ databases">
        <authorList>
            <consortium name="Plant Systems Biology data submission"/>
        </authorList>
    </citation>
    <scope>NUCLEOTIDE SEQUENCE</scope>
    <source>
        <strain evidence="3">D6</strain>
    </source>
</reference>
<feature type="compositionally biased region" description="Basic and acidic residues" evidence="2">
    <location>
        <begin position="484"/>
        <end position="500"/>
    </location>
</feature>
<dbReference type="AlphaFoldDB" id="A0A9N8ET73"/>
<keyword evidence="4" id="KW-1185">Reference proteome</keyword>
<accession>A0A9N8ET73</accession>
<sequence>MMMEETDEGSTGGDSSEAPSFAMPPGGMNDDASSALSADNSTQTPAPADPFDLLSMTGAAPPVPANNNSNTAPVLDVFGSAPAAPASDFWGGTTTPAIDVSAQNSMIIPGQPQQKPQLTTAESGDLLGLDGSSTKVPPTSHSPPPRDLMDSSFQQLPVEPPITETADPFGGATDVFVQQPPAAAAETIMSSPQPTTKQQNNGNDNFPNPLATPHPVVVEAPGKASTTTNTNSINSNEQAPPETAGEQKLESSQRGEDANNPSENETDDSAKKETKAPPKEDTLTAATPESDSLANNVPAAKQEASKPPETSDDDVQSKPADDQAGTPEPPAPSTPSKKGKPPSPPKSPVPSGDDIMDESVMFEEVELASPATTPKEKDSATNEAAVATESIKPPPFTVDNNTDDAPAQDLPDVPPTTTATAGNDEQQAKIKELEEKLANSQRQVAKVKALEAKLGVLAEQAAKIKDLESNLAQAEARAGSLTAQKEHSEKQHKDRQEKADVALKELQNKLQKEQTLRAEAEHKSKKASEEIQTLRKLATEKEEQWKLQGDAWREQLGGLEKENEALIDKAKRELEDRKEHERRERVLANKLNMLKKQQASTTDVEEVYADDLRLLKDDVDAKTKRIAELEVSETSLKEQLEKEKALANTRIDQLEKAVREEKYLNEERKKKMKTFIEAKTEELKEAKSESESYQAELERNNQSQVDLNNRWKTLHAQWVQSQTRNRELQRDLNKVKKEYENRHKLEDSLNVKLSKSANETEQHKNKRLAAKQELMSVLAKLEAEREITNKLRDSVRFTFTAKAQSQHQLLQEALTEFNKQLESLARRLGRPIPLTSDGGPQSLSSLVMSAVDESERSEGSLDGKAAANGTNGGHDGGPSKEQKRILAETTRLLAKLENETQRISQGIMALTNGIEQMNTLILGGGEKTCFTSIGDIFFGGGLAKAADQGRSARTPVRYGHSSHLPTESGTMT</sequence>
<evidence type="ECO:0000256" key="1">
    <source>
        <dbReference type="SAM" id="Coils"/>
    </source>
</evidence>
<evidence type="ECO:0000313" key="3">
    <source>
        <dbReference type="EMBL" id="CAB9525004.1"/>
    </source>
</evidence>
<feature type="coiled-coil region" evidence="1">
    <location>
        <begin position="771"/>
        <end position="827"/>
    </location>
</feature>
<feature type="region of interest" description="Disordered" evidence="2">
    <location>
        <begin position="1"/>
        <end position="67"/>
    </location>
</feature>
<proteinExistence type="predicted"/>
<organism evidence="3 4">
    <name type="scientific">Seminavis robusta</name>
    <dbReference type="NCBI Taxonomy" id="568900"/>
    <lineage>
        <taxon>Eukaryota</taxon>
        <taxon>Sar</taxon>
        <taxon>Stramenopiles</taxon>
        <taxon>Ochrophyta</taxon>
        <taxon>Bacillariophyta</taxon>
        <taxon>Bacillariophyceae</taxon>
        <taxon>Bacillariophycidae</taxon>
        <taxon>Naviculales</taxon>
        <taxon>Naviculaceae</taxon>
        <taxon>Seminavis</taxon>
    </lineage>
</organism>
<evidence type="ECO:0000313" key="4">
    <source>
        <dbReference type="Proteomes" id="UP001153069"/>
    </source>
</evidence>
<feature type="compositionally biased region" description="Polar residues" evidence="2">
    <location>
        <begin position="188"/>
        <end position="206"/>
    </location>
</feature>
<dbReference type="Proteomes" id="UP001153069">
    <property type="component" value="Unassembled WGS sequence"/>
</dbReference>
<feature type="region of interest" description="Disordered" evidence="2">
    <location>
        <begin position="183"/>
        <end position="428"/>
    </location>
</feature>